<name>G3WN72_SARHA</name>
<feature type="compositionally biased region" description="Basic and acidic residues" evidence="1">
    <location>
        <begin position="805"/>
        <end position="815"/>
    </location>
</feature>
<evidence type="ECO:0000256" key="1">
    <source>
        <dbReference type="SAM" id="MobiDB-lite"/>
    </source>
</evidence>
<feature type="region of interest" description="Disordered" evidence="1">
    <location>
        <begin position="332"/>
        <end position="565"/>
    </location>
</feature>
<feature type="compositionally biased region" description="Acidic residues" evidence="1">
    <location>
        <begin position="351"/>
        <end position="365"/>
    </location>
</feature>
<feature type="compositionally biased region" description="Basic and acidic residues" evidence="1">
    <location>
        <begin position="721"/>
        <end position="731"/>
    </location>
</feature>
<evidence type="ECO:0000313" key="4">
    <source>
        <dbReference type="Proteomes" id="UP000007648"/>
    </source>
</evidence>
<dbReference type="GO" id="GO:0005634">
    <property type="term" value="C:nucleus"/>
    <property type="evidence" value="ECO:0007669"/>
    <property type="project" value="TreeGrafter"/>
</dbReference>
<feature type="compositionally biased region" description="Acidic residues" evidence="1">
    <location>
        <begin position="1468"/>
        <end position="1488"/>
    </location>
</feature>
<dbReference type="SMART" id="SM01319">
    <property type="entry name" value="Tankyrase_bdg_C"/>
    <property type="match status" value="1"/>
</dbReference>
<dbReference type="PANTHER" id="PTHR22042:SF2">
    <property type="entry name" value="182 KDA TANKYRASE-1-BINDING PROTEIN"/>
    <property type="match status" value="1"/>
</dbReference>
<feature type="region of interest" description="Disordered" evidence="1">
    <location>
        <begin position="129"/>
        <end position="319"/>
    </location>
</feature>
<feature type="region of interest" description="Disordered" evidence="1">
    <location>
        <begin position="1365"/>
        <end position="1540"/>
    </location>
</feature>
<keyword evidence="4" id="KW-1185">Reference proteome</keyword>
<feature type="region of interest" description="Disordered" evidence="1">
    <location>
        <begin position="1559"/>
        <end position="1712"/>
    </location>
</feature>
<dbReference type="InterPro" id="IPR032764">
    <property type="entry name" value="Tankyrase-bd_C"/>
</dbReference>
<feature type="region of interest" description="Disordered" evidence="1">
    <location>
        <begin position="622"/>
        <end position="737"/>
    </location>
</feature>
<feature type="compositionally biased region" description="Basic residues" evidence="1">
    <location>
        <begin position="1561"/>
        <end position="1570"/>
    </location>
</feature>
<dbReference type="InParanoid" id="G3WN72"/>
<feature type="region of interest" description="Disordered" evidence="1">
    <location>
        <begin position="967"/>
        <end position="1079"/>
    </location>
</feature>
<feature type="region of interest" description="Disordered" evidence="1">
    <location>
        <begin position="580"/>
        <end position="605"/>
    </location>
</feature>
<feature type="compositionally biased region" description="Basic and acidic residues" evidence="1">
    <location>
        <begin position="1032"/>
        <end position="1041"/>
    </location>
</feature>
<feature type="compositionally biased region" description="Polar residues" evidence="1">
    <location>
        <begin position="379"/>
        <end position="402"/>
    </location>
</feature>
<feature type="compositionally biased region" description="Basic and acidic residues" evidence="1">
    <location>
        <begin position="700"/>
        <end position="710"/>
    </location>
</feature>
<accession>G3WN72</accession>
<reference evidence="3" key="3">
    <citation type="submission" date="2025-09" db="UniProtKB">
        <authorList>
            <consortium name="Ensembl"/>
        </authorList>
    </citation>
    <scope>IDENTIFICATION</scope>
</reference>
<feature type="compositionally biased region" description="Polar residues" evidence="1">
    <location>
        <begin position="580"/>
        <end position="590"/>
    </location>
</feature>
<dbReference type="PANTHER" id="PTHR22042">
    <property type="entry name" value="TANKYRASE 1 BINDING PROTEIN"/>
    <property type="match status" value="1"/>
</dbReference>
<dbReference type="InterPro" id="IPR040006">
    <property type="entry name" value="TNKS1BP1-like"/>
</dbReference>
<protein>
    <recommendedName>
        <fullName evidence="2">Tankyrase 1-binding protein C-terminal domain-containing protein</fullName>
    </recommendedName>
</protein>
<feature type="compositionally biased region" description="Basic and acidic residues" evidence="1">
    <location>
        <begin position="1049"/>
        <end position="1062"/>
    </location>
</feature>
<evidence type="ECO:0000313" key="3">
    <source>
        <dbReference type="Ensembl" id="ENSSHAP00000016877.2"/>
    </source>
</evidence>
<dbReference type="Proteomes" id="UP000007648">
    <property type="component" value="Unassembled WGS sequence"/>
</dbReference>
<feature type="compositionally biased region" description="Basic and acidic residues" evidence="1">
    <location>
        <begin position="1648"/>
        <end position="1662"/>
    </location>
</feature>
<evidence type="ECO:0000259" key="2">
    <source>
        <dbReference type="SMART" id="SM01319"/>
    </source>
</evidence>
<dbReference type="eggNOG" id="ENOG502QSXZ">
    <property type="taxonomic scope" value="Eukaryota"/>
</dbReference>
<feature type="compositionally biased region" description="Polar residues" evidence="1">
    <location>
        <begin position="1434"/>
        <end position="1452"/>
    </location>
</feature>
<dbReference type="GO" id="GO:0006302">
    <property type="term" value="P:double-strand break repair"/>
    <property type="evidence" value="ECO:0007669"/>
    <property type="project" value="TreeGrafter"/>
</dbReference>
<organism evidence="3 4">
    <name type="scientific">Sarcophilus harrisii</name>
    <name type="common">Tasmanian devil</name>
    <name type="synonym">Sarcophilus laniarius</name>
    <dbReference type="NCBI Taxonomy" id="9305"/>
    <lineage>
        <taxon>Eukaryota</taxon>
        <taxon>Metazoa</taxon>
        <taxon>Chordata</taxon>
        <taxon>Craniata</taxon>
        <taxon>Vertebrata</taxon>
        <taxon>Euteleostomi</taxon>
        <taxon>Mammalia</taxon>
        <taxon>Metatheria</taxon>
        <taxon>Dasyuromorphia</taxon>
        <taxon>Dasyuridae</taxon>
        <taxon>Sarcophilus</taxon>
    </lineage>
</organism>
<feature type="compositionally biased region" description="Low complexity" evidence="1">
    <location>
        <begin position="1416"/>
        <end position="1427"/>
    </location>
</feature>
<dbReference type="GO" id="GO:0071479">
    <property type="term" value="P:cellular response to ionizing radiation"/>
    <property type="evidence" value="ECO:0007669"/>
    <property type="project" value="TreeGrafter"/>
</dbReference>
<feature type="compositionally biased region" description="Basic and acidic residues" evidence="1">
    <location>
        <begin position="679"/>
        <end position="689"/>
    </location>
</feature>
<dbReference type="GeneTree" id="ENSGT00940000154184"/>
<proteinExistence type="predicted"/>
<dbReference type="Ensembl" id="ENSSHAT00000017019.2">
    <property type="protein sequence ID" value="ENSSHAP00000016877.2"/>
    <property type="gene ID" value="ENSSHAG00000014355.2"/>
</dbReference>
<feature type="compositionally biased region" description="Basic and acidic residues" evidence="1">
    <location>
        <begin position="784"/>
        <end position="794"/>
    </location>
</feature>
<feature type="compositionally biased region" description="Basic and acidic residues" evidence="1">
    <location>
        <begin position="763"/>
        <end position="773"/>
    </location>
</feature>
<gene>
    <name evidence="3" type="primary">TNKS1BP1</name>
</gene>
<dbReference type="HOGENOM" id="CLU_003005_0_0_1"/>
<dbReference type="Pfam" id="PF15327">
    <property type="entry name" value="Tankyrase_bdg_C"/>
    <property type="match status" value="1"/>
</dbReference>
<reference evidence="3" key="2">
    <citation type="submission" date="2025-08" db="UniProtKB">
        <authorList>
            <consortium name="Ensembl"/>
        </authorList>
    </citation>
    <scope>IDENTIFICATION</scope>
</reference>
<dbReference type="FunCoup" id="G3WN72">
    <property type="interactions" value="153"/>
</dbReference>
<feature type="region of interest" description="Disordered" evidence="1">
    <location>
        <begin position="761"/>
        <end position="837"/>
    </location>
</feature>
<feature type="compositionally biased region" description="Basic and acidic residues" evidence="1">
    <location>
        <begin position="247"/>
        <end position="260"/>
    </location>
</feature>
<reference evidence="3 4" key="1">
    <citation type="journal article" date="2011" name="Proc. Natl. Acad. Sci. U.S.A.">
        <title>Genetic diversity and population structure of the endangered marsupial Sarcophilus harrisii (Tasmanian devil).</title>
        <authorList>
            <person name="Miller W."/>
            <person name="Hayes V.M."/>
            <person name="Ratan A."/>
            <person name="Petersen D.C."/>
            <person name="Wittekindt N.E."/>
            <person name="Miller J."/>
            <person name="Walenz B."/>
            <person name="Knight J."/>
            <person name="Qi J."/>
            <person name="Zhao F."/>
            <person name="Wang Q."/>
            <person name="Bedoya-Reina O.C."/>
            <person name="Katiyar N."/>
            <person name="Tomsho L.P."/>
            <person name="Kasson L.M."/>
            <person name="Hardie R.A."/>
            <person name="Woodbridge P."/>
            <person name="Tindall E.A."/>
            <person name="Bertelsen M.F."/>
            <person name="Dixon D."/>
            <person name="Pyecroft S."/>
            <person name="Helgen K.M."/>
            <person name="Lesk A.M."/>
            <person name="Pringle T.H."/>
            <person name="Patterson N."/>
            <person name="Zhang Y."/>
            <person name="Kreiss A."/>
            <person name="Woods G.M."/>
            <person name="Jones M.E."/>
            <person name="Schuster S.C."/>
        </authorList>
    </citation>
    <scope>NUCLEOTIDE SEQUENCE [LARGE SCALE GENOMIC DNA]</scope>
</reference>
<feature type="compositionally biased region" description="Basic and acidic residues" evidence="1">
    <location>
        <begin position="826"/>
        <end position="836"/>
    </location>
</feature>
<feature type="compositionally biased region" description="Polar residues" evidence="1">
    <location>
        <begin position="627"/>
        <end position="637"/>
    </location>
</feature>
<feature type="domain" description="Tankyrase 1-binding protein C-terminal" evidence="2">
    <location>
        <begin position="1538"/>
        <end position="1709"/>
    </location>
</feature>
<feature type="compositionally biased region" description="Polar residues" evidence="1">
    <location>
        <begin position="545"/>
        <end position="554"/>
    </location>
</feature>
<dbReference type="GO" id="GO:0000792">
    <property type="term" value="C:heterochromatin"/>
    <property type="evidence" value="ECO:0007669"/>
    <property type="project" value="TreeGrafter"/>
</dbReference>
<sequence length="1712" mass="182423">MLERAGLSSQCGSTCETLKGLRWSGNSFSPFSWRGDRRQEALAWFSGFPLEAAPETAPLPGSVRHLASGCPAIGPDPPASAPPGRPSVLPLSVTALPLSESLLPVLPSPHRLVSSDLASNGELAGAALPPELSKSSAHPCVVPPDPLGSGPCDPSPSPLGAPGSQDPAPSAEGPSASQSPVLPTEKSPEPLKSFSPSCTPGEAPGSPRSVLSPEKTSTPPEAPGSPGPEHSQVTPPQIPPSGGQFLEHSRTFPMEQKEQGGESSLRLPHLEQRRFSEGVLRPPNQEQKKLGGSLAALPQGQGEGGGLEQPFGSGTESNWSLSQSFEWTFPTRPSGLGVWRLESPPPSPITEADDSGLSEGEGEGADGDRSARPARPASWAQSESIPQKVLRNQQADGRSPASSGPLAGLQPKGHASPRPSLLQAEEVAGMEEPPAGLETPLPPTPEEEAALPILEPVREQEPPLPPAQSCILFADAPGPERATPSQEDAPDLAKAETSLTRPEGGDPEVRGSSPEMRAPENDAGWLDKLLASPPPSANGARKTTLPEQSETPLPSASPEGLLGWAQKDLKSEFGIGVDSHPSTFSPSSTWAREGTGGYGLGGSASSERDWVIDDGCIGATPSHREWSNTYGIGQPGTQEEFDTSGGNRSGELVLGGDVMTKEYGKADQLGTYSSQAADLQDREFGKRDSLGTYSSQAADLQDREFGKRDSLGTYSSQAADLQDREFGKRDSLGTYSSQAAELQDREFGKRDLLGTYSNQAADLQDREFGKRDSLGTYTNQDAELQDREFGKRDSVGTYSNQAADLQDREFGKRDSLGTYTNQDAELQDREFGKRDSVGTYSSQAAELQDWEFGKRDSLGTYGSQAAELQDREFGKRDSVGTYSSQAVELQDREFEKRDPVGAYSSQAVELQDQEFGKRDSRGTYSIQDADLHAREFEKSNWMSEYGGSSKRAADCLERAFGETELSGVFRMGHSQQQNKEFGKKDQSASSSSGEMLAKEPEGSCGPNTSNLQDQDLGEGDLSSWPKINGSHHQGELGKKDPAGTYRSNDVTRHSREFGEKDWPSQFGQQDMSHSEREFGLGRRDWTSDFRIEGTDKSDQFGIIGTDRGNCSGLGILSDSEKMGSANFVSSGKMRMGQTQWTDDLGLRNLDVSGCLESEGLREAREHGVGQTDWSSDLGLRNMNVPSGLGNGGPGESRELGVGQKDWTPDLGLRNIDVSGVLESAGPSEARECGVGQMDWVHSLGLRTVEAADDAKPGESLVSREHGVGQADWTADLKLRSSDLGPGGSLREHGVGQMDWAHDLGLRNMNLSNPLQSGASGEARECGVGQMDWQNDLGLRNTDLSGGLREHGVGQVDWSQEADLAGPTLSSGLEAGEPSEARELGVGEVSQPGISDYGGDYSQPLETSASDVGMDLGETTISGTSSSGCLARSPPSGSQGLLQDMLATSNLRASASREKAASGPRGQPEEEEEEEEEQTVADDDEEEEPELRGDPLPSCRPQPDGEASRAEEVDGGWGSRGDGPAAPSLLPGPPSNLSSQDFSFIEDTEVLDSAMYRSRANLGRKRGHRAPAIRPGGTLGLSEADNDSWIFQDSTEPRASRMPSSDDEVVEEPQSRRTRMSLGTKGLKVNLFPGLSPSALKAKLRPRNRSAEEGEQVESKSAQKESAVQRSKSCKVPGLGKPLALPPKPEKSSGSEGSSPTWLQALKLKKKRV</sequence>